<evidence type="ECO:0000259" key="1">
    <source>
        <dbReference type="PROSITE" id="PS51186"/>
    </source>
</evidence>
<evidence type="ECO:0000313" key="2">
    <source>
        <dbReference type="EMBL" id="KJH73018.1"/>
    </source>
</evidence>
<dbReference type="RefSeq" id="WP_045053110.1">
    <property type="nucleotide sequence ID" value="NZ_CAWMDP010000059.1"/>
</dbReference>
<organism evidence="2 3">
    <name type="scientific">Aliterella atlantica CENA595</name>
    <dbReference type="NCBI Taxonomy" id="1618023"/>
    <lineage>
        <taxon>Bacteria</taxon>
        <taxon>Bacillati</taxon>
        <taxon>Cyanobacteriota</taxon>
        <taxon>Cyanophyceae</taxon>
        <taxon>Chroococcidiopsidales</taxon>
        <taxon>Aliterellaceae</taxon>
        <taxon>Aliterella</taxon>
    </lineage>
</organism>
<dbReference type="InterPro" id="IPR016181">
    <property type="entry name" value="Acyl_CoA_acyltransferase"/>
</dbReference>
<name>A0A0D8ZW63_9CYAN</name>
<dbReference type="PROSITE" id="PS51186">
    <property type="entry name" value="GNAT"/>
    <property type="match status" value="1"/>
</dbReference>
<dbReference type="CDD" id="cd04301">
    <property type="entry name" value="NAT_SF"/>
    <property type="match status" value="1"/>
</dbReference>
<dbReference type="InterPro" id="IPR000182">
    <property type="entry name" value="GNAT_dom"/>
</dbReference>
<keyword evidence="3" id="KW-1185">Reference proteome</keyword>
<dbReference type="EMBL" id="JYON01000002">
    <property type="protein sequence ID" value="KJH73018.1"/>
    <property type="molecule type" value="Genomic_DNA"/>
</dbReference>
<dbReference type="Proteomes" id="UP000032452">
    <property type="component" value="Unassembled WGS sequence"/>
</dbReference>
<dbReference type="AlphaFoldDB" id="A0A0D8ZW63"/>
<comment type="caution">
    <text evidence="2">The sequence shown here is derived from an EMBL/GenBank/DDBJ whole genome shotgun (WGS) entry which is preliminary data.</text>
</comment>
<gene>
    <name evidence="2" type="ORF">UH38_02800</name>
</gene>
<dbReference type="GO" id="GO:0016747">
    <property type="term" value="F:acyltransferase activity, transferring groups other than amino-acyl groups"/>
    <property type="evidence" value="ECO:0007669"/>
    <property type="project" value="InterPro"/>
</dbReference>
<protein>
    <submittedName>
        <fullName evidence="2">GCN5 family acetyltransferase</fullName>
    </submittedName>
</protein>
<feature type="domain" description="N-acetyltransferase" evidence="1">
    <location>
        <begin position="1"/>
        <end position="149"/>
    </location>
</feature>
<reference evidence="2 3" key="1">
    <citation type="submission" date="2015-02" db="EMBL/GenBank/DDBJ databases">
        <title>Draft genome of a novel marine cyanobacterium (Chroococcales) isolated from South Atlantic Ocean.</title>
        <authorList>
            <person name="Rigonato J."/>
            <person name="Alvarenga D.O."/>
            <person name="Branco L.H."/>
            <person name="Varani A.M."/>
            <person name="Brandini F.P."/>
            <person name="Fiore M.F."/>
        </authorList>
    </citation>
    <scope>NUCLEOTIDE SEQUENCE [LARGE SCALE GENOMIC DNA]</scope>
    <source>
        <strain evidence="2 3">CENA595</strain>
    </source>
</reference>
<dbReference type="Pfam" id="PF13527">
    <property type="entry name" value="Acetyltransf_9"/>
    <property type="match status" value="1"/>
</dbReference>
<proteinExistence type="predicted"/>
<keyword evidence="2" id="KW-0808">Transferase</keyword>
<accession>A0A0D8ZW63</accession>
<evidence type="ECO:0000313" key="3">
    <source>
        <dbReference type="Proteomes" id="UP000032452"/>
    </source>
</evidence>
<dbReference type="OrthoDB" id="9797178at2"/>
<sequence>MQIRSEQPSDYQAASEVIWQAFGQDNEVRLVEKIRKSDRYIPNLSLVAEIDGVIVAHILFSYIDLVGDVTYKVLSLAPLAVRSPNRKQGIGSALVQEGLARANAMGETIAIVLGHPQFYSRFGFEPSIRYGIESPFPVPDDFFMVKPLTGYQNSHKGKVIYPPAFAEV</sequence>
<dbReference type="STRING" id="1618023.UH38_02800"/>
<dbReference type="Gene3D" id="3.40.630.30">
    <property type="match status" value="1"/>
</dbReference>
<dbReference type="SUPFAM" id="SSF55729">
    <property type="entry name" value="Acyl-CoA N-acyltransferases (Nat)"/>
    <property type="match status" value="1"/>
</dbReference>